<dbReference type="PANTHER" id="PTHR24051:SF6">
    <property type="entry name" value="FIBRONECTIN TYPE-III DOMAIN-CONTAINING PROTEIN-RELATED"/>
    <property type="match status" value="1"/>
</dbReference>
<keyword evidence="2" id="KW-0812">Transmembrane</keyword>
<dbReference type="GeneTree" id="ENSGT00390000013892"/>
<dbReference type="Ensembl" id="ENSLLET00000022612.1">
    <property type="protein sequence ID" value="ENSLLEP00000021768.1"/>
    <property type="gene ID" value="ENSLLEG00000013816.1"/>
</dbReference>
<evidence type="ECO:0000256" key="4">
    <source>
        <dbReference type="ARBA" id="ARBA00022737"/>
    </source>
</evidence>
<keyword evidence="4" id="KW-0677">Repeat</keyword>
<dbReference type="InterPro" id="IPR036116">
    <property type="entry name" value="FN3_sf"/>
</dbReference>
<evidence type="ECO:0000256" key="8">
    <source>
        <dbReference type="ARBA" id="ARBA00023180"/>
    </source>
</evidence>
<evidence type="ECO:0000259" key="10">
    <source>
        <dbReference type="PROSITE" id="PS50853"/>
    </source>
</evidence>
<dbReference type="PROSITE" id="PS50923">
    <property type="entry name" value="SUSHI"/>
    <property type="match status" value="1"/>
</dbReference>
<evidence type="ECO:0000256" key="2">
    <source>
        <dbReference type="ARBA" id="ARBA00022692"/>
    </source>
</evidence>
<dbReference type="Proteomes" id="UP000694569">
    <property type="component" value="Unplaced"/>
</dbReference>
<keyword evidence="9" id="KW-0768">Sushi</keyword>
<keyword evidence="8" id="KW-0325">Glycoprotein</keyword>
<evidence type="ECO:0000256" key="7">
    <source>
        <dbReference type="ARBA" id="ARBA00023157"/>
    </source>
</evidence>
<reference evidence="12" key="2">
    <citation type="submission" date="2025-09" db="UniProtKB">
        <authorList>
            <consortium name="Ensembl"/>
        </authorList>
    </citation>
    <scope>IDENTIFICATION</scope>
</reference>
<dbReference type="PANTHER" id="PTHR24051">
    <property type="entry name" value="SUSHI DOMAIN-CONTAINING PROTEIN 1"/>
    <property type="match status" value="1"/>
</dbReference>
<name>A0A8C5N4J5_9ANUR</name>
<dbReference type="Pfam" id="PF23144">
    <property type="entry name" value="Fn3_PTPRU"/>
    <property type="match status" value="1"/>
</dbReference>
<comment type="caution">
    <text evidence="9">Lacks conserved residue(s) required for the propagation of feature annotation.</text>
</comment>
<evidence type="ECO:0000256" key="6">
    <source>
        <dbReference type="ARBA" id="ARBA00023136"/>
    </source>
</evidence>
<evidence type="ECO:0000259" key="11">
    <source>
        <dbReference type="PROSITE" id="PS50923"/>
    </source>
</evidence>
<evidence type="ECO:0000313" key="12">
    <source>
        <dbReference type="Ensembl" id="ENSLLEP00000021768.1"/>
    </source>
</evidence>
<dbReference type="Gene3D" id="2.10.70.10">
    <property type="entry name" value="Complement Module, domain 1"/>
    <property type="match status" value="1"/>
</dbReference>
<keyword evidence="6" id="KW-0472">Membrane</keyword>
<dbReference type="InterPro" id="IPR013783">
    <property type="entry name" value="Ig-like_fold"/>
</dbReference>
<reference evidence="12" key="1">
    <citation type="submission" date="2025-08" db="UniProtKB">
        <authorList>
            <consortium name="Ensembl"/>
        </authorList>
    </citation>
    <scope>IDENTIFICATION</scope>
</reference>
<protein>
    <submittedName>
        <fullName evidence="12">Uncharacterized protein</fullName>
    </submittedName>
</protein>
<dbReference type="InterPro" id="IPR057598">
    <property type="entry name" value="Fn3_PTPRU"/>
</dbReference>
<accession>A0A8C5N4J5</accession>
<keyword evidence="13" id="KW-1185">Reference proteome</keyword>
<comment type="subcellular location">
    <subcellularLocation>
        <location evidence="1">Membrane</location>
        <topology evidence="1">Single-pass type I membrane protein</topology>
    </subcellularLocation>
</comment>
<evidence type="ECO:0000256" key="9">
    <source>
        <dbReference type="PROSITE-ProRule" id="PRU00302"/>
    </source>
</evidence>
<keyword evidence="5" id="KW-1133">Transmembrane helix</keyword>
<dbReference type="SUPFAM" id="SSF49265">
    <property type="entry name" value="Fibronectin type III"/>
    <property type="match status" value="1"/>
</dbReference>
<dbReference type="GO" id="GO:0016020">
    <property type="term" value="C:membrane"/>
    <property type="evidence" value="ECO:0007669"/>
    <property type="project" value="UniProtKB-SubCell"/>
</dbReference>
<sequence>MGCSFYVTAQCTRPTGRGIDTISLYSGYKYVPNNNQEYFNRPNKILVQCEAGYYSPYNTYTCQDTGSGSDWDRHIFCTSPCKKPSGRGISSVFPYPDGEDQEYYNGGKRVTVLCQTGYYPLYSTYTCQSTGNGSDWDSPVSCIEQCAAPAGAGIQSVTPDTTFYNPGQMVSVRCSAGYHPATPLTTCQRTGRNWTATVPCVKIQVTGLDITSNSISFRWDCEPDPCQEYWEFDVSCCLIQRGNKWNQCQDRKLDEVHVELYDLKPVSEYDITIYGKHSGLTRRHLQTWRNRTQEAAPDKPVIMKPTGENVIKWTLSSSRGAITGYEMNVSAQRDYNKSFTETGSYWFPPNVTQFKLEMKNGTNYTIYLWGFTSAGAGKPTQWSHETPIADPPVPLHQVLNIGVTTAELELHPAPDINGPISSYEVIISAGNGDNSSDPCAGYTSTHFNSSSSPRLYTAALIPARNLTEPTTLILGDGRHYSGFFNAPFHAGQRYSVSVRVTSAWREVEKSSCAVVADFVLGKWDLQDINLPHWDLL</sequence>
<dbReference type="Gene3D" id="2.60.40.10">
    <property type="entry name" value="Immunoglobulins"/>
    <property type="match status" value="1"/>
</dbReference>
<dbReference type="InterPro" id="IPR051622">
    <property type="entry name" value="R-tyr_protein_phosphatases"/>
</dbReference>
<dbReference type="InterPro" id="IPR003961">
    <property type="entry name" value="FN3_dom"/>
</dbReference>
<evidence type="ECO:0000313" key="13">
    <source>
        <dbReference type="Proteomes" id="UP000694569"/>
    </source>
</evidence>
<keyword evidence="7" id="KW-1015">Disulfide bond</keyword>
<evidence type="ECO:0000256" key="1">
    <source>
        <dbReference type="ARBA" id="ARBA00004479"/>
    </source>
</evidence>
<proteinExistence type="predicted"/>
<dbReference type="OrthoDB" id="9204546at2759"/>
<keyword evidence="3" id="KW-0732">Signal</keyword>
<feature type="domain" description="Fibronectin type-III" evidence="10">
    <location>
        <begin position="199"/>
        <end position="298"/>
    </location>
</feature>
<organism evidence="12 13">
    <name type="scientific">Leptobrachium leishanense</name>
    <name type="common">Leishan spiny toad</name>
    <dbReference type="NCBI Taxonomy" id="445787"/>
    <lineage>
        <taxon>Eukaryota</taxon>
        <taxon>Metazoa</taxon>
        <taxon>Chordata</taxon>
        <taxon>Craniata</taxon>
        <taxon>Vertebrata</taxon>
        <taxon>Euteleostomi</taxon>
        <taxon>Amphibia</taxon>
        <taxon>Batrachia</taxon>
        <taxon>Anura</taxon>
        <taxon>Pelobatoidea</taxon>
        <taxon>Megophryidae</taxon>
        <taxon>Leptobrachium</taxon>
    </lineage>
</organism>
<dbReference type="InterPro" id="IPR000436">
    <property type="entry name" value="Sushi_SCR_CCP_dom"/>
</dbReference>
<dbReference type="SMART" id="SM00032">
    <property type="entry name" value="CCP"/>
    <property type="match status" value="3"/>
</dbReference>
<dbReference type="PROSITE" id="PS50853">
    <property type="entry name" value="FN3"/>
    <property type="match status" value="1"/>
</dbReference>
<evidence type="ECO:0000256" key="5">
    <source>
        <dbReference type="ARBA" id="ARBA00022989"/>
    </source>
</evidence>
<dbReference type="Gene3D" id="2.20.28.230">
    <property type="match status" value="1"/>
</dbReference>
<feature type="domain" description="Sushi" evidence="11">
    <location>
        <begin position="79"/>
        <end position="144"/>
    </location>
</feature>
<dbReference type="AlphaFoldDB" id="A0A8C5N4J5"/>
<evidence type="ECO:0000256" key="3">
    <source>
        <dbReference type="ARBA" id="ARBA00022729"/>
    </source>
</evidence>